<evidence type="ECO:0000313" key="2">
    <source>
        <dbReference type="EMBL" id="KAK9523727.1"/>
    </source>
</evidence>
<protein>
    <submittedName>
        <fullName evidence="2">Uncharacterized protein</fullName>
    </submittedName>
</protein>
<feature type="region of interest" description="Disordered" evidence="1">
    <location>
        <begin position="1"/>
        <end position="72"/>
    </location>
</feature>
<keyword evidence="3" id="KW-1185">Reference proteome</keyword>
<comment type="caution">
    <text evidence="2">The sequence shown here is derived from an EMBL/GenBank/DDBJ whole genome shotgun (WGS) entry which is preliminary data.</text>
</comment>
<gene>
    <name evidence="2" type="ORF">VZT92_017629</name>
</gene>
<evidence type="ECO:0000313" key="3">
    <source>
        <dbReference type="Proteomes" id="UP001488805"/>
    </source>
</evidence>
<accession>A0AAW1EMV9</accession>
<dbReference type="Proteomes" id="UP001488805">
    <property type="component" value="Unassembled WGS sequence"/>
</dbReference>
<feature type="compositionally biased region" description="Basic and acidic residues" evidence="1">
    <location>
        <begin position="26"/>
        <end position="37"/>
    </location>
</feature>
<evidence type="ECO:0000256" key="1">
    <source>
        <dbReference type="SAM" id="MobiDB-lite"/>
    </source>
</evidence>
<sequence>MDCDPGADTDLGHGAGLEACGGAPERPWEETEGEREGAASLKVKGGNGEFSSASSNSSLPSSSNLPTLFSSPPPICVEDESEMLTGCSKSFTGLKLFTRR</sequence>
<organism evidence="2 3">
    <name type="scientific">Zoarces viviparus</name>
    <name type="common">Viviparous eelpout</name>
    <name type="synonym">Blennius viviparus</name>
    <dbReference type="NCBI Taxonomy" id="48416"/>
    <lineage>
        <taxon>Eukaryota</taxon>
        <taxon>Metazoa</taxon>
        <taxon>Chordata</taxon>
        <taxon>Craniata</taxon>
        <taxon>Vertebrata</taxon>
        <taxon>Euteleostomi</taxon>
        <taxon>Actinopterygii</taxon>
        <taxon>Neopterygii</taxon>
        <taxon>Teleostei</taxon>
        <taxon>Neoteleostei</taxon>
        <taxon>Acanthomorphata</taxon>
        <taxon>Eupercaria</taxon>
        <taxon>Perciformes</taxon>
        <taxon>Cottioidei</taxon>
        <taxon>Zoarcales</taxon>
        <taxon>Zoarcidae</taxon>
        <taxon>Zoarcinae</taxon>
        <taxon>Zoarces</taxon>
    </lineage>
</organism>
<name>A0AAW1EMV9_ZOAVI</name>
<reference evidence="2 3" key="1">
    <citation type="journal article" date="2024" name="Genome Biol. Evol.">
        <title>Chromosome-level genome assembly of the viviparous eelpout Zoarces viviparus.</title>
        <authorList>
            <person name="Fuhrmann N."/>
            <person name="Brasseur M.V."/>
            <person name="Bakowski C.E."/>
            <person name="Podsiadlowski L."/>
            <person name="Prost S."/>
            <person name="Krehenwinkel H."/>
            <person name="Mayer C."/>
        </authorList>
    </citation>
    <scope>NUCLEOTIDE SEQUENCE [LARGE SCALE GENOMIC DNA]</scope>
    <source>
        <strain evidence="2">NO-MEL_2022_Ind0_liver</strain>
    </source>
</reference>
<feature type="compositionally biased region" description="Low complexity" evidence="1">
    <location>
        <begin position="50"/>
        <end position="70"/>
    </location>
</feature>
<proteinExistence type="predicted"/>
<dbReference type="EMBL" id="JBCEZU010000156">
    <property type="protein sequence ID" value="KAK9523727.1"/>
    <property type="molecule type" value="Genomic_DNA"/>
</dbReference>
<dbReference type="AlphaFoldDB" id="A0AAW1EMV9"/>